<feature type="domain" description="DUF6472" evidence="1">
    <location>
        <begin position="5"/>
        <end position="59"/>
    </location>
</feature>
<comment type="caution">
    <text evidence="2">The sequence shown here is derived from an EMBL/GenBank/DDBJ whole genome shotgun (WGS) entry which is preliminary data.</text>
</comment>
<dbReference type="GeneID" id="93148577"/>
<evidence type="ECO:0000313" key="3">
    <source>
        <dbReference type="EMBL" id="MUB62208.1"/>
    </source>
</evidence>
<dbReference type="RefSeq" id="WP_022030167.1">
    <property type="nucleotide sequence ID" value="NZ_BQNJ01000002.1"/>
</dbReference>
<organism evidence="2 5">
    <name type="scientific">Hungatella hathewayi</name>
    <dbReference type="NCBI Taxonomy" id="154046"/>
    <lineage>
        <taxon>Bacteria</taxon>
        <taxon>Bacillati</taxon>
        <taxon>Bacillota</taxon>
        <taxon>Clostridia</taxon>
        <taxon>Lachnospirales</taxon>
        <taxon>Lachnospiraceae</taxon>
        <taxon>Hungatella</taxon>
    </lineage>
</organism>
<dbReference type="EMBL" id="BQNJ01000002">
    <property type="protein sequence ID" value="GKH02493.1"/>
    <property type="molecule type" value="Genomic_DNA"/>
</dbReference>
<proteinExistence type="predicted"/>
<gene>
    <name evidence="2" type="ORF">CE91St55_44740</name>
    <name evidence="3" type="ORF">GNE07_03865</name>
</gene>
<dbReference type="OrthoDB" id="1823132at2"/>
<accession>A0A174LT59</accession>
<reference evidence="2" key="2">
    <citation type="submission" date="2022-01" db="EMBL/GenBank/DDBJ databases">
        <title>Novel bile acid biosynthetic pathways are enriched in the microbiome of centenarians.</title>
        <authorList>
            <person name="Sato Y."/>
            <person name="Atarashi K."/>
            <person name="Plichta R.D."/>
            <person name="Arai Y."/>
            <person name="Sasajima S."/>
            <person name="Kearney M.S."/>
            <person name="Suda W."/>
            <person name="Takeshita K."/>
            <person name="Sasaki T."/>
            <person name="Okamoto S."/>
            <person name="Skelly N.A."/>
            <person name="Okamura Y."/>
            <person name="Vlamakis H."/>
            <person name="Li Y."/>
            <person name="Tanoue T."/>
            <person name="Takei H."/>
            <person name="Nittono H."/>
            <person name="Narushima S."/>
            <person name="Irie J."/>
            <person name="Itoh H."/>
            <person name="Moriya K."/>
            <person name="Sugiura Y."/>
            <person name="Suematsu M."/>
            <person name="Moritoki N."/>
            <person name="Shibata S."/>
            <person name="Littman R.D."/>
            <person name="Fischbach A.M."/>
            <person name="Uwamino Y."/>
            <person name="Inoue T."/>
            <person name="Honda A."/>
            <person name="Hattori M."/>
            <person name="Murai T."/>
            <person name="Xavier J.R."/>
            <person name="Hirose N."/>
            <person name="Honda K."/>
        </authorList>
    </citation>
    <scope>NUCLEOTIDE SEQUENCE</scope>
    <source>
        <strain evidence="2">CE91-St55</strain>
    </source>
</reference>
<reference evidence="3 4" key="1">
    <citation type="submission" date="2019-09" db="EMBL/GenBank/DDBJ databases">
        <title>Draft genome sequencing of Hungatella hathewayi 123Y-2.</title>
        <authorList>
            <person name="Lv Q."/>
            <person name="Li S."/>
        </authorList>
    </citation>
    <scope>NUCLEOTIDE SEQUENCE [LARGE SCALE GENOMIC DNA]</scope>
    <source>
        <strain evidence="3 4">123Y-2</strain>
    </source>
</reference>
<sequence length="59" mass="7099">MSGMNCESCMYYTYDEDYECYVCDMDLDEDEMIRFLRGDSGGCAHYQYADEYRVVRKQM</sequence>
<dbReference type="Proteomes" id="UP001055091">
    <property type="component" value="Unassembled WGS sequence"/>
</dbReference>
<dbReference type="AlphaFoldDB" id="A0A174LT59"/>
<evidence type="ECO:0000313" key="5">
    <source>
        <dbReference type="Proteomes" id="UP001055091"/>
    </source>
</evidence>
<dbReference type="Pfam" id="PF20076">
    <property type="entry name" value="DUF6472"/>
    <property type="match status" value="1"/>
</dbReference>
<protein>
    <recommendedName>
        <fullName evidence="1">DUF6472 domain-containing protein</fullName>
    </recommendedName>
</protein>
<dbReference type="Proteomes" id="UP000434223">
    <property type="component" value="Unassembled WGS sequence"/>
</dbReference>
<dbReference type="EMBL" id="WNME01000002">
    <property type="protein sequence ID" value="MUB62208.1"/>
    <property type="molecule type" value="Genomic_DNA"/>
</dbReference>
<dbReference type="InterPro" id="IPR045525">
    <property type="entry name" value="DUF6472"/>
</dbReference>
<evidence type="ECO:0000259" key="1">
    <source>
        <dbReference type="Pfam" id="PF20076"/>
    </source>
</evidence>
<evidence type="ECO:0000313" key="4">
    <source>
        <dbReference type="Proteomes" id="UP000434223"/>
    </source>
</evidence>
<name>A0A174LT59_9FIRM</name>
<evidence type="ECO:0000313" key="2">
    <source>
        <dbReference type="EMBL" id="GKH02493.1"/>
    </source>
</evidence>